<dbReference type="InterPro" id="IPR023772">
    <property type="entry name" value="DNA-bd_HTH_TetR-type_CS"/>
</dbReference>
<dbReference type="AlphaFoldDB" id="A0A147K6H5"/>
<dbReference type="Pfam" id="PF00440">
    <property type="entry name" value="TetR_N"/>
    <property type="match status" value="1"/>
</dbReference>
<keyword evidence="2 3" id="KW-0238">DNA-binding</keyword>
<feature type="domain" description="HTH tetR-type" evidence="4">
    <location>
        <begin position="5"/>
        <end position="65"/>
    </location>
</feature>
<dbReference type="GO" id="GO:0003677">
    <property type="term" value="F:DNA binding"/>
    <property type="evidence" value="ECO:0007669"/>
    <property type="project" value="UniProtKB-UniRule"/>
</dbReference>
<dbReference type="SUPFAM" id="SSF46689">
    <property type="entry name" value="Homeodomain-like"/>
    <property type="match status" value="1"/>
</dbReference>
<keyword evidence="6" id="KW-1185">Reference proteome</keyword>
<proteinExistence type="predicted"/>
<evidence type="ECO:0000259" key="4">
    <source>
        <dbReference type="PROSITE" id="PS50977"/>
    </source>
</evidence>
<dbReference type="PANTHER" id="PTHR43479">
    <property type="entry name" value="ACREF/ENVCD OPERON REPRESSOR-RELATED"/>
    <property type="match status" value="1"/>
</dbReference>
<dbReference type="STRING" id="1150625.Q75_11690"/>
<dbReference type="InterPro" id="IPR001647">
    <property type="entry name" value="HTH_TetR"/>
</dbReference>
<dbReference type="RefSeq" id="WP_010174289.1">
    <property type="nucleotide sequence ID" value="NZ_LDYG01000035.1"/>
</dbReference>
<dbReference type="PATRIC" id="fig|1150625.3.peg.2487"/>
<dbReference type="PANTHER" id="PTHR43479:SF11">
    <property type="entry name" value="ACREF_ENVCD OPERON REPRESSOR-RELATED"/>
    <property type="match status" value="1"/>
</dbReference>
<dbReference type="Gene3D" id="1.10.357.10">
    <property type="entry name" value="Tetracycline Repressor, domain 2"/>
    <property type="match status" value="1"/>
</dbReference>
<reference evidence="5 6" key="1">
    <citation type="journal article" date="2016" name="Front. Microbiol.">
        <title>Microevolution Analysis of Bacillus coahuilensis Unveils Differences in Phosphorus Acquisition Strategies and Their Regulation.</title>
        <authorList>
            <person name="Gomez-Lunar Z."/>
            <person name="Hernandez-Gonzalez I."/>
            <person name="Rodriguez-Torres M.D."/>
            <person name="Souza V."/>
            <person name="Olmedo-Alvarez G."/>
        </authorList>
    </citation>
    <scope>NUCLEOTIDE SEQUENCE [LARGE SCALE GENOMIC DNA]</scope>
    <source>
        <strain evidence="6">p1.1.43</strain>
    </source>
</reference>
<organism evidence="5 6">
    <name type="scientific">Bacillus coahuilensis p1.1.43</name>
    <dbReference type="NCBI Taxonomy" id="1150625"/>
    <lineage>
        <taxon>Bacteria</taxon>
        <taxon>Bacillati</taxon>
        <taxon>Bacillota</taxon>
        <taxon>Bacilli</taxon>
        <taxon>Bacillales</taxon>
        <taxon>Bacillaceae</taxon>
        <taxon>Bacillus</taxon>
    </lineage>
</organism>
<dbReference type="Proteomes" id="UP000074108">
    <property type="component" value="Unassembled WGS sequence"/>
</dbReference>
<evidence type="ECO:0000313" key="6">
    <source>
        <dbReference type="Proteomes" id="UP000074108"/>
    </source>
</evidence>
<dbReference type="InterPro" id="IPR036271">
    <property type="entry name" value="Tet_transcr_reg_TetR-rel_C_sf"/>
</dbReference>
<dbReference type="EMBL" id="LDYG01000035">
    <property type="protein sequence ID" value="KUP05501.1"/>
    <property type="molecule type" value="Genomic_DNA"/>
</dbReference>
<dbReference type="NCBIfam" id="NF037937">
    <property type="entry name" value="septum_RefZ"/>
    <property type="match status" value="1"/>
</dbReference>
<comment type="caution">
    <text evidence="5">The sequence shown here is derived from an EMBL/GenBank/DDBJ whole genome shotgun (WGS) entry which is preliminary data.</text>
</comment>
<evidence type="ECO:0000256" key="3">
    <source>
        <dbReference type="PROSITE-ProRule" id="PRU00335"/>
    </source>
</evidence>
<dbReference type="OrthoDB" id="9789566at2"/>
<evidence type="ECO:0000256" key="2">
    <source>
        <dbReference type="ARBA" id="ARBA00023125"/>
    </source>
</evidence>
<accession>A0A147K6H5</accession>
<gene>
    <name evidence="5" type="ORF">Q75_11690</name>
</gene>
<evidence type="ECO:0000256" key="1">
    <source>
        <dbReference type="ARBA" id="ARBA00022491"/>
    </source>
</evidence>
<evidence type="ECO:0000313" key="5">
    <source>
        <dbReference type="EMBL" id="KUP05501.1"/>
    </source>
</evidence>
<dbReference type="InterPro" id="IPR050624">
    <property type="entry name" value="HTH-type_Tx_Regulator"/>
</dbReference>
<dbReference type="PROSITE" id="PS50977">
    <property type="entry name" value="HTH_TETR_2"/>
    <property type="match status" value="1"/>
</dbReference>
<name>A0A147K6H5_9BACI</name>
<dbReference type="PRINTS" id="PR00455">
    <property type="entry name" value="HTHTETR"/>
</dbReference>
<dbReference type="SUPFAM" id="SSF48498">
    <property type="entry name" value="Tetracyclin repressor-like, C-terminal domain"/>
    <property type="match status" value="1"/>
</dbReference>
<keyword evidence="1" id="KW-0678">Repressor</keyword>
<sequence>MKKELPMKERLMDAAITLFHTKGYDGTSVRDISKLANVNPANISYYFKNKQGLLEKCLTQFFEGYIAILEQHYSRLDTESAHIVLQSAMKELLEFQREHYLLARFVWREVSVDSQIVREIFSSYLMKERYILTACLKTGMDQHVFSSVQVSYAVIQLKSMLTMPFINQQYVSEVWNVYPQESFFIDQYYKTLETWVNRLLHVQENMVKLASIG</sequence>
<dbReference type="InterPro" id="IPR009057">
    <property type="entry name" value="Homeodomain-like_sf"/>
</dbReference>
<dbReference type="PROSITE" id="PS01081">
    <property type="entry name" value="HTH_TETR_1"/>
    <property type="match status" value="1"/>
</dbReference>
<feature type="DNA-binding region" description="H-T-H motif" evidence="3">
    <location>
        <begin position="28"/>
        <end position="47"/>
    </location>
</feature>
<protein>
    <submittedName>
        <fullName evidence="5">Transcriptional regulator</fullName>
    </submittedName>
</protein>